<dbReference type="Pfam" id="PF03729">
    <property type="entry name" value="DUF308"/>
    <property type="match status" value="1"/>
</dbReference>
<dbReference type="InterPro" id="IPR052712">
    <property type="entry name" value="Acid_resist_chaperone_HdeD"/>
</dbReference>
<name>A0A1M7TLA2_9BRAD</name>
<accession>A0A1M7TLA2</accession>
<protein>
    <submittedName>
        <fullName evidence="2">Uncharacterized membrane protein HdeD, DUF308 family</fullName>
    </submittedName>
</protein>
<feature type="transmembrane region" description="Helical" evidence="1">
    <location>
        <begin position="48"/>
        <end position="68"/>
    </location>
</feature>
<dbReference type="GO" id="GO:0005886">
    <property type="term" value="C:plasma membrane"/>
    <property type="evidence" value="ECO:0007669"/>
    <property type="project" value="TreeGrafter"/>
</dbReference>
<organism evidence="2 3">
    <name type="scientific">Bradyrhizobium erythrophlei</name>
    <dbReference type="NCBI Taxonomy" id="1437360"/>
    <lineage>
        <taxon>Bacteria</taxon>
        <taxon>Pseudomonadati</taxon>
        <taxon>Pseudomonadota</taxon>
        <taxon>Alphaproteobacteria</taxon>
        <taxon>Hyphomicrobiales</taxon>
        <taxon>Nitrobacteraceae</taxon>
        <taxon>Bradyrhizobium</taxon>
    </lineage>
</organism>
<sequence length="202" mass="21576">MPIISNTVLRLSSSTDTAPLRAKWHWIVALGLIYLIAGSVALGSVVLATVASVFLVGIMMIVAGIAEIINAFQLKGWSKFLIWILLGALYVFAGFATFENPLLAAAVLTLVLGMAMIASGLVRIFLALSMKRESPWVWLLLSSLVTMLLGFLIIAHWPVSGVYALGIFLGVDLMIAGATWVSLGLALRRGNARLPARARTAG</sequence>
<dbReference type="EMBL" id="LT670849">
    <property type="protein sequence ID" value="SHN71428.1"/>
    <property type="molecule type" value="Genomic_DNA"/>
</dbReference>
<feature type="transmembrane region" description="Helical" evidence="1">
    <location>
        <begin position="80"/>
        <end position="98"/>
    </location>
</feature>
<evidence type="ECO:0000313" key="2">
    <source>
        <dbReference type="EMBL" id="SHN71428.1"/>
    </source>
</evidence>
<evidence type="ECO:0000256" key="1">
    <source>
        <dbReference type="SAM" id="Phobius"/>
    </source>
</evidence>
<feature type="transmembrane region" description="Helical" evidence="1">
    <location>
        <begin position="24"/>
        <end position="42"/>
    </location>
</feature>
<keyword evidence="3" id="KW-1185">Reference proteome</keyword>
<gene>
    <name evidence="2" type="ORF">SAMN05444170_2025</name>
</gene>
<dbReference type="PANTHER" id="PTHR34989">
    <property type="entry name" value="PROTEIN HDED"/>
    <property type="match status" value="1"/>
</dbReference>
<dbReference type="PANTHER" id="PTHR34989:SF1">
    <property type="entry name" value="PROTEIN HDED"/>
    <property type="match status" value="1"/>
</dbReference>
<dbReference type="Proteomes" id="UP000184096">
    <property type="component" value="Chromosome I"/>
</dbReference>
<keyword evidence="1" id="KW-1133">Transmembrane helix</keyword>
<feature type="transmembrane region" description="Helical" evidence="1">
    <location>
        <begin position="104"/>
        <end position="126"/>
    </location>
</feature>
<feature type="transmembrane region" description="Helical" evidence="1">
    <location>
        <begin position="163"/>
        <end position="187"/>
    </location>
</feature>
<feature type="transmembrane region" description="Helical" evidence="1">
    <location>
        <begin position="138"/>
        <end position="157"/>
    </location>
</feature>
<dbReference type="RefSeq" id="WP_072825994.1">
    <property type="nucleotide sequence ID" value="NZ_LT670849.1"/>
</dbReference>
<keyword evidence="1" id="KW-0472">Membrane</keyword>
<dbReference type="OrthoDB" id="9815400at2"/>
<proteinExistence type="predicted"/>
<dbReference type="InterPro" id="IPR005325">
    <property type="entry name" value="DUF308_memb"/>
</dbReference>
<dbReference type="AlphaFoldDB" id="A0A1M7TLA2"/>
<keyword evidence="1" id="KW-0812">Transmembrane</keyword>
<evidence type="ECO:0000313" key="3">
    <source>
        <dbReference type="Proteomes" id="UP000184096"/>
    </source>
</evidence>
<reference evidence="3" key="1">
    <citation type="submission" date="2016-11" db="EMBL/GenBank/DDBJ databases">
        <authorList>
            <person name="Varghese N."/>
            <person name="Submissions S."/>
        </authorList>
    </citation>
    <scope>NUCLEOTIDE SEQUENCE [LARGE SCALE GENOMIC DNA]</scope>
    <source>
        <strain evidence="3">GAS401</strain>
    </source>
</reference>